<feature type="region of interest" description="Disordered" evidence="18">
    <location>
        <begin position="53"/>
        <end position="92"/>
    </location>
</feature>
<organism evidence="22 23">
    <name type="scientific">Klebsormidium nitens</name>
    <name type="common">Green alga</name>
    <name type="synonym">Ulothrix nitens</name>
    <dbReference type="NCBI Taxonomy" id="105231"/>
    <lineage>
        <taxon>Eukaryota</taxon>
        <taxon>Viridiplantae</taxon>
        <taxon>Streptophyta</taxon>
        <taxon>Klebsormidiophyceae</taxon>
        <taxon>Klebsormidiales</taxon>
        <taxon>Klebsormidiaceae</taxon>
        <taxon>Klebsormidium</taxon>
    </lineage>
</organism>
<feature type="transmembrane region" description="Helical" evidence="19">
    <location>
        <begin position="209"/>
        <end position="228"/>
    </location>
</feature>
<dbReference type="GO" id="GO:0055085">
    <property type="term" value="P:transmembrane transport"/>
    <property type="evidence" value="ECO:0000318"/>
    <property type="project" value="GO_Central"/>
</dbReference>
<dbReference type="PANTHER" id="PTHR24221:SF402">
    <property type="entry name" value="IRON-SULFUR CLUSTERS TRANSPORTER ABCB7, MITOCHONDRIAL"/>
    <property type="match status" value="1"/>
</dbReference>
<evidence type="ECO:0000256" key="4">
    <source>
        <dbReference type="ARBA" id="ARBA00022496"/>
    </source>
</evidence>
<dbReference type="GO" id="GO:0006412">
    <property type="term" value="P:translation"/>
    <property type="evidence" value="ECO:0007669"/>
    <property type="project" value="InterPro"/>
</dbReference>
<dbReference type="InterPro" id="IPR039421">
    <property type="entry name" value="Type_1_exporter"/>
</dbReference>
<dbReference type="SMART" id="SM00382">
    <property type="entry name" value="AAA"/>
    <property type="match status" value="1"/>
</dbReference>
<dbReference type="Gene3D" id="1.20.1560.10">
    <property type="entry name" value="ABC transporter type 1, transmembrane domain"/>
    <property type="match status" value="1"/>
</dbReference>
<reference evidence="22 23" key="1">
    <citation type="journal article" date="2014" name="Nat. Commun.">
        <title>Klebsormidium flaccidum genome reveals primary factors for plant terrestrial adaptation.</title>
        <authorList>
            <person name="Hori K."/>
            <person name="Maruyama F."/>
            <person name="Fujisawa T."/>
            <person name="Togashi T."/>
            <person name="Yamamoto N."/>
            <person name="Seo M."/>
            <person name="Sato S."/>
            <person name="Yamada T."/>
            <person name="Mori H."/>
            <person name="Tajima N."/>
            <person name="Moriyama T."/>
            <person name="Ikeuchi M."/>
            <person name="Watanabe M."/>
            <person name="Wada H."/>
            <person name="Kobayashi K."/>
            <person name="Saito M."/>
            <person name="Masuda T."/>
            <person name="Sasaki-Sekimoto Y."/>
            <person name="Mashiguchi K."/>
            <person name="Awai K."/>
            <person name="Shimojima M."/>
            <person name="Masuda S."/>
            <person name="Iwai M."/>
            <person name="Nobusawa T."/>
            <person name="Narise T."/>
            <person name="Kondo S."/>
            <person name="Saito H."/>
            <person name="Sato R."/>
            <person name="Murakawa M."/>
            <person name="Ihara Y."/>
            <person name="Oshima-Yamada Y."/>
            <person name="Ohtaka K."/>
            <person name="Satoh M."/>
            <person name="Sonobe K."/>
            <person name="Ishii M."/>
            <person name="Ohtani R."/>
            <person name="Kanamori-Sato M."/>
            <person name="Honoki R."/>
            <person name="Miyazaki D."/>
            <person name="Mochizuki H."/>
            <person name="Umetsu J."/>
            <person name="Higashi K."/>
            <person name="Shibata D."/>
            <person name="Kamiya Y."/>
            <person name="Sato N."/>
            <person name="Nakamura Y."/>
            <person name="Tabata S."/>
            <person name="Ida S."/>
            <person name="Kurokawa K."/>
            <person name="Ohta H."/>
        </authorList>
    </citation>
    <scope>NUCLEOTIDE SEQUENCE [LARGE SCALE GENOMIC DNA]</scope>
    <source>
        <strain evidence="22 23">NIES-2285</strain>
    </source>
</reference>
<feature type="domain" description="ABC transporter" evidence="20">
    <location>
        <begin position="537"/>
        <end position="771"/>
    </location>
</feature>
<dbReference type="InterPro" id="IPR020592">
    <property type="entry name" value="Ribosomal_bS16_CS"/>
</dbReference>
<dbReference type="GO" id="GO:0005840">
    <property type="term" value="C:ribosome"/>
    <property type="evidence" value="ECO:0007669"/>
    <property type="project" value="UniProtKB-KW"/>
</dbReference>
<keyword evidence="8" id="KW-0809">Transit peptide</keyword>
<evidence type="ECO:0000313" key="23">
    <source>
        <dbReference type="Proteomes" id="UP000054558"/>
    </source>
</evidence>
<dbReference type="PROSITE" id="PS50929">
    <property type="entry name" value="ABC_TM1F"/>
    <property type="match status" value="1"/>
</dbReference>
<keyword evidence="5 19" id="KW-0812">Transmembrane</keyword>
<proteinExistence type="inferred from homology"/>
<dbReference type="SUPFAM" id="SSF52540">
    <property type="entry name" value="P-loop containing nucleoside triphosphate hydrolases"/>
    <property type="match status" value="1"/>
</dbReference>
<evidence type="ECO:0000256" key="6">
    <source>
        <dbReference type="ARBA" id="ARBA00022741"/>
    </source>
</evidence>
<dbReference type="AlphaFoldDB" id="A0A1Y1IJM1"/>
<evidence type="ECO:0000256" key="17">
    <source>
        <dbReference type="ARBA" id="ARBA00035371"/>
    </source>
</evidence>
<keyword evidence="15" id="KW-0687">Ribonucleoprotein</keyword>
<dbReference type="Gene3D" id="3.40.50.300">
    <property type="entry name" value="P-loop containing nucleotide triphosphate hydrolases"/>
    <property type="match status" value="1"/>
</dbReference>
<evidence type="ECO:0000259" key="20">
    <source>
        <dbReference type="PROSITE" id="PS50893"/>
    </source>
</evidence>
<keyword evidence="9" id="KW-0689">Ribosomal protein</keyword>
<dbReference type="STRING" id="105231.A0A1Y1IJM1"/>
<keyword evidence="10 19" id="KW-1133">Transmembrane helix</keyword>
<dbReference type="Pfam" id="PF00664">
    <property type="entry name" value="ABC_membrane"/>
    <property type="match status" value="1"/>
</dbReference>
<sequence>MDRAAALILRLSRQGKAITAIDACGANAPKGEGVRDLLSTQIEHLSHWVRASASGLPAPSPQLPLPQTQLQDHLRSKGSLSTQSLRSWTPLSTSSLTPPHGLLAASCLPQPSLSTSRASSVPLTLPSSLRIFSTASREQNEAGKPAPGRAGPAAGGKERVGSQPLGKEKDPAAAKVDSEEEKPVADLQILGTLSVYLWPKDRPDFKRRVAFALSLLVASKVISVQVPFLYKYAVDALSGQPAVSDNPWLLAAFASPVALLASYGVLRAMSSLSNELRNAVFAKVAQGTIRVVAKKVFLHLHNLDLTYHLSRQTGALSRTIDRGTRAINFILSSMVFNIVPTFFEISLVAGILAYKFGAPFAYVTCGTVVAYTIFTLVVTQWRTKFRQQMNAADNLSSSRAIDSLINYETVKYFNNEQHEARRYDKCLEEYEAAALKTQSSLSGLNFGQNLIFSGALSGAMIMCAQGVQNGTMTIGDLVMVNGLLFQLSMPLNFLGSVYRETRQSLIDMQSMFSLLQIEPSVQERPNATPLNLSGSAISFNDVKFGYLPERPILDHVSFEVPAGKSLAIVGTSGSGKSTILRLLYRFFDAEQGAVRIDGQDVKDVTLDSLRRSIGVVPQDTVLFNDTIFYNIQYGRPNASVEDVYNAARQAAIHNAIMAMPAGYQTKVGERGLKLSGGEKQRVALARAFLKSPKILLCDEATSALDSTTEAEILSALRQLAQNRTSVFIAHRLTTAMTCDEIVVLEQGRVIERGTHEQLLQLDGRYAQMWAQQQSLAETGEAEPLPAIEVQ</sequence>
<evidence type="ECO:0000256" key="1">
    <source>
        <dbReference type="ARBA" id="ARBA00004448"/>
    </source>
</evidence>
<dbReference type="GO" id="GO:0140359">
    <property type="term" value="F:ABC-type transporter activity"/>
    <property type="evidence" value="ECO:0007669"/>
    <property type="project" value="InterPro"/>
</dbReference>
<evidence type="ECO:0000256" key="14">
    <source>
        <dbReference type="ARBA" id="ARBA00023136"/>
    </source>
</evidence>
<gene>
    <name evidence="22" type="ORF">KFL_005100010</name>
</gene>
<evidence type="ECO:0000256" key="18">
    <source>
        <dbReference type="SAM" id="MobiDB-lite"/>
    </source>
</evidence>
<dbReference type="InterPro" id="IPR003439">
    <property type="entry name" value="ABC_transporter-like_ATP-bd"/>
</dbReference>
<dbReference type="OrthoDB" id="6500128at2759"/>
<dbReference type="Proteomes" id="UP000054558">
    <property type="component" value="Unassembled WGS sequence"/>
</dbReference>
<evidence type="ECO:0000256" key="9">
    <source>
        <dbReference type="ARBA" id="ARBA00022980"/>
    </source>
</evidence>
<dbReference type="PROSITE" id="PS50893">
    <property type="entry name" value="ABC_TRANSPORTER_2"/>
    <property type="match status" value="1"/>
</dbReference>
<dbReference type="PROSITE" id="PS00211">
    <property type="entry name" value="ABC_TRANSPORTER_1"/>
    <property type="match status" value="1"/>
</dbReference>
<evidence type="ECO:0000259" key="21">
    <source>
        <dbReference type="PROSITE" id="PS50929"/>
    </source>
</evidence>
<feature type="compositionally biased region" description="Basic and acidic residues" evidence="18">
    <location>
        <begin position="156"/>
        <end position="172"/>
    </location>
</feature>
<dbReference type="GO" id="GO:0006879">
    <property type="term" value="P:intracellular iron ion homeostasis"/>
    <property type="evidence" value="ECO:0000318"/>
    <property type="project" value="GO_Central"/>
</dbReference>
<keyword evidence="7 22" id="KW-0067">ATP-binding</keyword>
<evidence type="ECO:0000256" key="11">
    <source>
        <dbReference type="ARBA" id="ARBA00023004"/>
    </source>
</evidence>
<evidence type="ECO:0000256" key="12">
    <source>
        <dbReference type="ARBA" id="ARBA00023065"/>
    </source>
</evidence>
<evidence type="ECO:0000256" key="2">
    <source>
        <dbReference type="ARBA" id="ARBA00011738"/>
    </source>
</evidence>
<dbReference type="InterPro" id="IPR027417">
    <property type="entry name" value="P-loop_NTPase"/>
</dbReference>
<evidence type="ECO:0000256" key="13">
    <source>
        <dbReference type="ARBA" id="ARBA00023128"/>
    </source>
</evidence>
<keyword evidence="6" id="KW-0547">Nucleotide-binding</keyword>
<evidence type="ECO:0000256" key="5">
    <source>
        <dbReference type="ARBA" id="ARBA00022692"/>
    </source>
</evidence>
<dbReference type="GO" id="GO:0042626">
    <property type="term" value="F:ATPase-coupled transmembrane transporter activity"/>
    <property type="evidence" value="ECO:0000318"/>
    <property type="project" value="GO_Central"/>
</dbReference>
<dbReference type="InterPro" id="IPR017871">
    <property type="entry name" value="ABC_transporter-like_CS"/>
</dbReference>
<dbReference type="GO" id="GO:0005524">
    <property type="term" value="F:ATP binding"/>
    <property type="evidence" value="ECO:0007669"/>
    <property type="project" value="UniProtKB-KW"/>
</dbReference>
<dbReference type="InterPro" id="IPR011527">
    <property type="entry name" value="ABC1_TM_dom"/>
</dbReference>
<feature type="transmembrane region" description="Helical" evidence="19">
    <location>
        <begin position="248"/>
        <end position="266"/>
    </location>
</feature>
<keyword evidence="23" id="KW-1185">Reference proteome</keyword>
<dbReference type="InterPro" id="IPR036640">
    <property type="entry name" value="ABC1_TM_sf"/>
</dbReference>
<evidence type="ECO:0000256" key="19">
    <source>
        <dbReference type="SAM" id="Phobius"/>
    </source>
</evidence>
<dbReference type="GO" id="GO:0006826">
    <property type="term" value="P:iron ion transport"/>
    <property type="evidence" value="ECO:0007669"/>
    <property type="project" value="UniProtKB-KW"/>
</dbReference>
<keyword evidence="4" id="KW-0410">Iron transport</keyword>
<dbReference type="GO" id="GO:1990904">
    <property type="term" value="C:ribonucleoprotein complex"/>
    <property type="evidence" value="ECO:0007669"/>
    <property type="project" value="UniProtKB-KW"/>
</dbReference>
<dbReference type="GO" id="GO:0003735">
    <property type="term" value="F:structural constituent of ribosome"/>
    <property type="evidence" value="ECO:0007669"/>
    <property type="project" value="InterPro"/>
</dbReference>
<evidence type="ECO:0000256" key="10">
    <source>
        <dbReference type="ARBA" id="ARBA00022989"/>
    </source>
</evidence>
<accession>A0A1Y1IJM1</accession>
<comment type="subcellular location">
    <subcellularLocation>
        <location evidence="1">Mitochondrion inner membrane</location>
        <topology evidence="1">Multi-pass membrane protein</topology>
    </subcellularLocation>
</comment>
<dbReference type="OMA" id="VFHIIPI"/>
<dbReference type="FunFam" id="3.40.50.300:FF:001038">
    <property type="entry name" value="ABC transporter B family member 25"/>
    <property type="match status" value="1"/>
</dbReference>
<feature type="domain" description="ABC transmembrane type-1" evidence="21">
    <location>
        <begin position="210"/>
        <end position="503"/>
    </location>
</feature>
<keyword evidence="13" id="KW-0496">Mitochondrion</keyword>
<evidence type="ECO:0000256" key="8">
    <source>
        <dbReference type="ARBA" id="ARBA00022946"/>
    </source>
</evidence>
<dbReference type="GO" id="GO:0005743">
    <property type="term" value="C:mitochondrial inner membrane"/>
    <property type="evidence" value="ECO:0000318"/>
    <property type="project" value="GO_Central"/>
</dbReference>
<feature type="region of interest" description="Disordered" evidence="18">
    <location>
        <begin position="136"/>
        <end position="179"/>
    </location>
</feature>
<keyword evidence="14 19" id="KW-0472">Membrane</keyword>
<evidence type="ECO:0000313" key="22">
    <source>
        <dbReference type="EMBL" id="GAQ89311.1"/>
    </source>
</evidence>
<dbReference type="PANTHER" id="PTHR24221">
    <property type="entry name" value="ATP-BINDING CASSETTE SUB-FAMILY B"/>
    <property type="match status" value="1"/>
</dbReference>
<evidence type="ECO:0000256" key="16">
    <source>
        <dbReference type="ARBA" id="ARBA00024363"/>
    </source>
</evidence>
<evidence type="ECO:0000256" key="15">
    <source>
        <dbReference type="ARBA" id="ARBA00023274"/>
    </source>
</evidence>
<protein>
    <recommendedName>
        <fullName evidence="17">30S ribosomal protein S16, chloroplastic</fullName>
    </recommendedName>
</protein>
<evidence type="ECO:0000256" key="3">
    <source>
        <dbReference type="ARBA" id="ARBA00022448"/>
    </source>
</evidence>
<dbReference type="FunFam" id="1.20.1560.10:FF:000004">
    <property type="entry name" value="ATP-binding cassette sub-family B member 7"/>
    <property type="match status" value="1"/>
</dbReference>
<comment type="similarity">
    <text evidence="16">Belongs to the ABC transporter superfamily. ABCB family. Heavy Metal importer (TC 3.A.1.210) subfamily.</text>
</comment>
<evidence type="ECO:0000256" key="7">
    <source>
        <dbReference type="ARBA" id="ARBA00022840"/>
    </source>
</evidence>
<name>A0A1Y1IJM1_KLENI</name>
<keyword evidence="3" id="KW-0813">Transport</keyword>
<dbReference type="GO" id="GO:0016887">
    <property type="term" value="F:ATP hydrolysis activity"/>
    <property type="evidence" value="ECO:0007669"/>
    <property type="project" value="InterPro"/>
</dbReference>
<dbReference type="EMBL" id="DF237459">
    <property type="protein sequence ID" value="GAQ89311.1"/>
    <property type="molecule type" value="Genomic_DNA"/>
</dbReference>
<dbReference type="CDD" id="cd18582">
    <property type="entry name" value="ABC_6TM_ATM1_ABCB7"/>
    <property type="match status" value="1"/>
</dbReference>
<feature type="transmembrane region" description="Helical" evidence="19">
    <location>
        <begin position="326"/>
        <end position="354"/>
    </location>
</feature>
<keyword evidence="11" id="KW-0408">Iron</keyword>
<feature type="transmembrane region" description="Helical" evidence="19">
    <location>
        <begin position="360"/>
        <end position="379"/>
    </location>
</feature>
<dbReference type="InterPro" id="IPR003593">
    <property type="entry name" value="AAA+_ATPase"/>
</dbReference>
<dbReference type="Pfam" id="PF00005">
    <property type="entry name" value="ABC_tran"/>
    <property type="match status" value="1"/>
</dbReference>
<dbReference type="CDD" id="cd03253">
    <property type="entry name" value="ABCC_ATM1_transporter"/>
    <property type="match status" value="1"/>
</dbReference>
<dbReference type="PROSITE" id="PS00732">
    <property type="entry name" value="RIBOSOMAL_S16"/>
    <property type="match status" value="1"/>
</dbReference>
<feature type="compositionally biased region" description="Low complexity" evidence="18">
    <location>
        <begin position="142"/>
        <end position="152"/>
    </location>
</feature>
<comment type="subunit">
    <text evidence="2">Homodimer.</text>
</comment>
<keyword evidence="12" id="KW-0406">Ion transport</keyword>
<dbReference type="SUPFAM" id="SSF90123">
    <property type="entry name" value="ABC transporter transmembrane region"/>
    <property type="match status" value="1"/>
</dbReference>